<dbReference type="Gene3D" id="2.60.40.1180">
    <property type="entry name" value="Golgi alpha-mannosidase II"/>
    <property type="match status" value="1"/>
</dbReference>
<evidence type="ECO:0000313" key="5">
    <source>
        <dbReference type="Proteomes" id="UP000178606"/>
    </source>
</evidence>
<dbReference type="InterPro" id="IPR000602">
    <property type="entry name" value="Glyco_hydro_38_N"/>
</dbReference>
<dbReference type="GO" id="GO:0009313">
    <property type="term" value="P:oligosaccharide catabolic process"/>
    <property type="evidence" value="ECO:0007669"/>
    <property type="project" value="TreeGrafter"/>
</dbReference>
<dbReference type="InterPro" id="IPR011682">
    <property type="entry name" value="Glyco_hydro_38_C"/>
</dbReference>
<dbReference type="Proteomes" id="UP000178606">
    <property type="component" value="Unassembled WGS sequence"/>
</dbReference>
<evidence type="ECO:0000259" key="1">
    <source>
        <dbReference type="Pfam" id="PF01074"/>
    </source>
</evidence>
<dbReference type="AlphaFoldDB" id="A0A1F6CAZ9"/>
<dbReference type="GO" id="GO:0006013">
    <property type="term" value="P:mannose metabolic process"/>
    <property type="evidence" value="ECO:0007669"/>
    <property type="project" value="InterPro"/>
</dbReference>
<dbReference type="Gene3D" id="2.60.40.2220">
    <property type="match status" value="1"/>
</dbReference>
<feature type="domain" description="Glycosyl hydrolases family 38 C-terminal" evidence="3">
    <location>
        <begin position="780"/>
        <end position="842"/>
    </location>
</feature>
<organism evidence="4 5">
    <name type="scientific">Handelsmanbacteria sp. (strain RIFCSPLOWO2_12_FULL_64_10)</name>
    <dbReference type="NCBI Taxonomy" id="1817868"/>
    <lineage>
        <taxon>Bacteria</taxon>
        <taxon>Candidatus Handelsmaniibacteriota</taxon>
    </lineage>
</organism>
<dbReference type="GO" id="GO:0004559">
    <property type="term" value="F:alpha-mannosidase activity"/>
    <property type="evidence" value="ECO:0007669"/>
    <property type="project" value="InterPro"/>
</dbReference>
<feature type="domain" description="Glycoside hydrolase family 38 N-terminal" evidence="1">
    <location>
        <begin position="4"/>
        <end position="248"/>
    </location>
</feature>
<dbReference type="InterPro" id="IPR011330">
    <property type="entry name" value="Glyco_hydro/deAcase_b/a-brl"/>
</dbReference>
<dbReference type="Gene3D" id="3.20.110.10">
    <property type="entry name" value="Glycoside hydrolase 38, N terminal domain"/>
    <property type="match status" value="1"/>
</dbReference>
<evidence type="ECO:0000313" key="4">
    <source>
        <dbReference type="EMBL" id="OGG46375.1"/>
    </source>
</evidence>
<dbReference type="Pfam" id="PF01074">
    <property type="entry name" value="Glyco_hydro_38N"/>
    <property type="match status" value="1"/>
</dbReference>
<evidence type="ECO:0000259" key="3">
    <source>
        <dbReference type="Pfam" id="PF17677"/>
    </source>
</evidence>
<dbReference type="EMBL" id="MFKF01000321">
    <property type="protein sequence ID" value="OGG46375.1"/>
    <property type="molecule type" value="Genomic_DNA"/>
</dbReference>
<dbReference type="PANTHER" id="PTHR46017:SF1">
    <property type="entry name" value="ALPHA-MANNOSIDASE 2C1"/>
    <property type="match status" value="1"/>
</dbReference>
<gene>
    <name evidence="4" type="ORF">A3F84_03295</name>
</gene>
<dbReference type="InterPro" id="IPR013780">
    <property type="entry name" value="Glyco_hydro_b"/>
</dbReference>
<dbReference type="Pfam" id="PF07748">
    <property type="entry name" value="Glyco_hydro_38C"/>
    <property type="match status" value="1"/>
</dbReference>
<proteinExistence type="predicted"/>
<dbReference type="Gene3D" id="2.70.98.30">
    <property type="entry name" value="Golgi alpha-mannosidase II, domain 4"/>
    <property type="match status" value="1"/>
</dbReference>
<dbReference type="InterPro" id="IPR011013">
    <property type="entry name" value="Gal_mutarotase_sf_dom"/>
</dbReference>
<evidence type="ECO:0000259" key="2">
    <source>
        <dbReference type="Pfam" id="PF07748"/>
    </source>
</evidence>
<name>A0A1F6CAZ9_HANXR</name>
<evidence type="ECO:0008006" key="6">
    <source>
        <dbReference type="Google" id="ProtNLM"/>
    </source>
</evidence>
<dbReference type="Pfam" id="PF17677">
    <property type="entry name" value="Glyco_hydro38C2"/>
    <property type="match status" value="1"/>
</dbReference>
<dbReference type="SUPFAM" id="SSF88713">
    <property type="entry name" value="Glycoside hydrolase/deacetylase"/>
    <property type="match status" value="1"/>
</dbReference>
<dbReference type="PANTHER" id="PTHR46017">
    <property type="entry name" value="ALPHA-MANNOSIDASE 2C1"/>
    <property type="match status" value="1"/>
</dbReference>
<dbReference type="InterPro" id="IPR027291">
    <property type="entry name" value="Glyco_hydro_38_N_sf"/>
</dbReference>
<dbReference type="SUPFAM" id="SSF74650">
    <property type="entry name" value="Galactose mutarotase-like"/>
    <property type="match status" value="1"/>
</dbReference>
<dbReference type="InterPro" id="IPR041147">
    <property type="entry name" value="GH38_C"/>
</dbReference>
<accession>A0A1F6CAZ9</accession>
<sequence length="848" mass="94479">MRDLHIVPFSHLDLHGLGQREECLSRGGYILSRVFDLMERHPEFRFLVEQVVFAEDYLTRHPERRDLFARLVKEGRIEVGPTWAGIPQNLQVGEDLVRNLLYGQRYLKETFGVRGRTVHLTDLPGYTPQYPQIARGCGVERAVWTRCGPKEGGIFRWRGADGSEVLAWHADAGALWGLVAGGYDVTRSRALGREVAQAAERGLAMMHWGEALTAPSEGLYERLLAWCEAQGVRPVMVTPEGYFEAVRGMETLPALEGEVPSARPSPEPLFPGLVPLNVAAVHRLTAAEKLVTAAHLLVGVDYPAERLREAWLRLLEAMEHNDGGTGGKETEARKAQDQQAVLWWAEDLVRSATRAVAERVALRAESPSALPIVVFNPTSWPRTDAVTAHLSFYGPEAPSEAPFDVYKIVDADGRDVPFQDLSVQRISTTEVALAFIAEEVPPDGYAAFYLVPATAATASLLRIEAPGMMAPGEEAPEFVLRDVQSAVSAPYRGIRTGRTFSNDFYDLTVDEVTGRVSVRDRRLGRMALDGVCVRGAEESLDRGRFQYDLTGRVFEVSVDRVDLVESGEVRATVLIEGRLLGSPVEQRFTLYRGLDRIDVEVRLRWRDERPVRVQAAFPTGIAAPRVWYGTPYGLNAFERTMPGCGPGRDDEMDRETWGRQRECQGWIAADGDGWGVVIASDRRAWEVEGGTLRGDILRSIPAEASQDYRLVWRTYPPEVAARYSLRSYAGDWQSARALRDGWALNHPLVSRSVSDTATPKSLPARMSFFRIDGDILIPVFKRAEDGEGVVLRAFEPAGEAKEGALVFCREMGEVREADMLEEKAGDVDPGRVRFRPFEIKTLRIKEKP</sequence>
<protein>
    <recommendedName>
        <fullName evidence="6">Glycoside hydrolase family 38 central domain-containing protein</fullName>
    </recommendedName>
</protein>
<reference evidence="4 5" key="1">
    <citation type="journal article" date="2016" name="Nat. Commun.">
        <title>Thousands of microbial genomes shed light on interconnected biogeochemical processes in an aquifer system.</title>
        <authorList>
            <person name="Anantharaman K."/>
            <person name="Brown C.T."/>
            <person name="Hug L.A."/>
            <person name="Sharon I."/>
            <person name="Castelle C.J."/>
            <person name="Probst A.J."/>
            <person name="Thomas B.C."/>
            <person name="Singh A."/>
            <person name="Wilkins M.J."/>
            <person name="Karaoz U."/>
            <person name="Brodie E.L."/>
            <person name="Williams K.H."/>
            <person name="Hubbard S.S."/>
            <person name="Banfield J.F."/>
        </authorList>
    </citation>
    <scope>NUCLEOTIDE SEQUENCE [LARGE SCALE GENOMIC DNA]</scope>
    <source>
        <strain evidence="5">RIFCSPLOWO2_12_FULL_64_10</strain>
    </source>
</reference>
<dbReference type="GO" id="GO:0030246">
    <property type="term" value="F:carbohydrate binding"/>
    <property type="evidence" value="ECO:0007669"/>
    <property type="project" value="InterPro"/>
</dbReference>
<comment type="caution">
    <text evidence="4">The sequence shown here is derived from an EMBL/GenBank/DDBJ whole genome shotgun (WGS) entry which is preliminary data.</text>
</comment>
<feature type="domain" description="Glycosyl hydrolase family 38 C-terminal" evidence="2">
    <location>
        <begin position="501"/>
        <end position="634"/>
    </location>
</feature>